<evidence type="ECO:0000313" key="1">
    <source>
        <dbReference type="EMBL" id="SPB17787.1"/>
    </source>
</evidence>
<dbReference type="AlphaFoldDB" id="A0A2U3IC51"/>
<accession>A0A2U3IC51</accession>
<proteinExistence type="predicted"/>
<organism evidence="1 2">
    <name type="scientific">Caballeronia novacaledonica</name>
    <dbReference type="NCBI Taxonomy" id="1544861"/>
    <lineage>
        <taxon>Bacteria</taxon>
        <taxon>Pseudomonadati</taxon>
        <taxon>Pseudomonadota</taxon>
        <taxon>Betaproteobacteria</taxon>
        <taxon>Burkholderiales</taxon>
        <taxon>Burkholderiaceae</taxon>
        <taxon>Caballeronia</taxon>
    </lineage>
</organism>
<gene>
    <name evidence="1" type="ORF">NOV72_04990</name>
</gene>
<name>A0A2U3IC51_9BURK</name>
<reference evidence="2" key="1">
    <citation type="submission" date="2018-01" db="EMBL/GenBank/DDBJ databases">
        <authorList>
            <person name="Peeters C."/>
        </authorList>
    </citation>
    <scope>NUCLEOTIDE SEQUENCE [LARGE SCALE GENOMIC DNA]</scope>
</reference>
<keyword evidence="2" id="KW-1185">Reference proteome</keyword>
<protein>
    <submittedName>
        <fullName evidence="1">Uncharacterized protein</fullName>
    </submittedName>
</protein>
<dbReference type="EMBL" id="OGTP01000023">
    <property type="protein sequence ID" value="SPB17787.1"/>
    <property type="molecule type" value="Genomic_DNA"/>
</dbReference>
<sequence length="208" mass="23448">MVTKLPTPPGLKPLPSKGLRVQAAIECLPEQQLIPNKDDLSDTGLRGAIWFSVTDAEGNALDKAVEPKELAFYTMNNNSPDVNDTKAELYDFTSLNDQNRYRFNKGTGDKLPAMYRVGFWFPNFPRISERLLVLRNYSFLFVMNRAPQLVAGGVIAEDTGIALVSAAVLLRSKTLMIRLNHMLFIASDQEDRHLWDGWAFPKTDDTVW</sequence>
<evidence type="ECO:0000313" key="2">
    <source>
        <dbReference type="Proteomes" id="UP000238169"/>
    </source>
</evidence>
<dbReference type="Proteomes" id="UP000238169">
    <property type="component" value="Unassembled WGS sequence"/>
</dbReference>
<dbReference type="RefSeq" id="WP_106857286.1">
    <property type="nucleotide sequence ID" value="NZ_OGTP01000023.1"/>
</dbReference>